<organism evidence="1 2">
    <name type="scientific">Actinocorallia longicatena</name>
    <dbReference type="NCBI Taxonomy" id="111803"/>
    <lineage>
        <taxon>Bacteria</taxon>
        <taxon>Bacillati</taxon>
        <taxon>Actinomycetota</taxon>
        <taxon>Actinomycetes</taxon>
        <taxon>Streptosporangiales</taxon>
        <taxon>Thermomonosporaceae</taxon>
        <taxon>Actinocorallia</taxon>
    </lineage>
</organism>
<dbReference type="EMBL" id="BAAAUV010000007">
    <property type="protein sequence ID" value="GAA3214159.1"/>
    <property type="molecule type" value="Genomic_DNA"/>
</dbReference>
<comment type="caution">
    <text evidence="1">The sequence shown here is derived from an EMBL/GenBank/DDBJ whole genome shotgun (WGS) entry which is preliminary data.</text>
</comment>
<name>A0ABP6QAS1_9ACTN</name>
<proteinExistence type="predicted"/>
<dbReference type="Proteomes" id="UP001501237">
    <property type="component" value="Unassembled WGS sequence"/>
</dbReference>
<protein>
    <submittedName>
        <fullName evidence="1">Uncharacterized protein</fullName>
    </submittedName>
</protein>
<evidence type="ECO:0000313" key="1">
    <source>
        <dbReference type="EMBL" id="GAA3214159.1"/>
    </source>
</evidence>
<dbReference type="RefSeq" id="WP_344829217.1">
    <property type="nucleotide sequence ID" value="NZ_BAAAUV010000007.1"/>
</dbReference>
<accession>A0ABP6QAS1</accession>
<reference evidence="2" key="1">
    <citation type="journal article" date="2019" name="Int. J. Syst. Evol. Microbiol.">
        <title>The Global Catalogue of Microorganisms (GCM) 10K type strain sequencing project: providing services to taxonomists for standard genome sequencing and annotation.</title>
        <authorList>
            <consortium name="The Broad Institute Genomics Platform"/>
            <consortium name="The Broad Institute Genome Sequencing Center for Infectious Disease"/>
            <person name="Wu L."/>
            <person name="Ma J."/>
        </authorList>
    </citation>
    <scope>NUCLEOTIDE SEQUENCE [LARGE SCALE GENOMIC DNA]</scope>
    <source>
        <strain evidence="2">JCM 9377</strain>
    </source>
</reference>
<gene>
    <name evidence="1" type="ORF">GCM10010468_34770</name>
</gene>
<sequence>MIAEAVVDCYTDDEAITGFATMIEEHLRTPFTTCVLGVEVVVKKIEQAADNGIVAVCAAGRMRQRIGILDLPLPEPPPEGAEWIAAYRHWLRG</sequence>
<keyword evidence="2" id="KW-1185">Reference proteome</keyword>
<evidence type="ECO:0000313" key="2">
    <source>
        <dbReference type="Proteomes" id="UP001501237"/>
    </source>
</evidence>